<feature type="compositionally biased region" description="Polar residues" evidence="1">
    <location>
        <begin position="179"/>
        <end position="188"/>
    </location>
</feature>
<sequence>MFRSRRYYLSLLGAVAWSTTAADAVLNIIVAASLHPRLASSIKLAAAAGAFDILAVGSATLYSSQHAWTREGIIKHSRKGQRILVACCIVLSVGAVIVSLTSIISLRSKLKELSSSDPALDWDSRLSAHIVVWILACLSQTALYTSSVWSKSTPQAQSVRTSGPRDSVMSEFRHSNPTQSLYTLQPTQPSSPLAALPSPTFSTHSSHSLKSWRESLQHAVRPATSRSKLIKHASSRSIYSDCHSNASQTDGFDTWEADPQHKELVMQLTASSAQLALSTSQLPSAPTKGTALEAIPQSRPASPAKALDGPFPVTEDEAQELPPPPKMMLDTSRPPSPVVSESHIHPLFRTESPTPPPAATPGTSILASPLSDQMITCPSRPYSRMRSNSNLSRGASPSPLVHAQSFTRDRALSPQSRSRSSSPVSREMTPPIPDFVLNSSPRSSSSQSRRKYINLTISSKTPPSKVLPNFYCFSTDACRSKGVAARPF</sequence>
<keyword evidence="2" id="KW-0812">Transmembrane</keyword>
<keyword evidence="4" id="KW-1185">Reference proteome</keyword>
<reference evidence="3" key="1">
    <citation type="journal article" date="2020" name="Stud. Mycol.">
        <title>101 Dothideomycetes genomes: a test case for predicting lifestyles and emergence of pathogens.</title>
        <authorList>
            <person name="Haridas S."/>
            <person name="Albert R."/>
            <person name="Binder M."/>
            <person name="Bloem J."/>
            <person name="Labutti K."/>
            <person name="Salamov A."/>
            <person name="Andreopoulos B."/>
            <person name="Baker S."/>
            <person name="Barry K."/>
            <person name="Bills G."/>
            <person name="Bluhm B."/>
            <person name="Cannon C."/>
            <person name="Castanera R."/>
            <person name="Culley D."/>
            <person name="Daum C."/>
            <person name="Ezra D."/>
            <person name="Gonzalez J."/>
            <person name="Henrissat B."/>
            <person name="Kuo A."/>
            <person name="Liang C."/>
            <person name="Lipzen A."/>
            <person name="Lutzoni F."/>
            <person name="Magnuson J."/>
            <person name="Mondo S."/>
            <person name="Nolan M."/>
            <person name="Ohm R."/>
            <person name="Pangilinan J."/>
            <person name="Park H.-J."/>
            <person name="Ramirez L."/>
            <person name="Alfaro M."/>
            <person name="Sun H."/>
            <person name="Tritt A."/>
            <person name="Yoshinaga Y."/>
            <person name="Zwiers L.-H."/>
            <person name="Turgeon B."/>
            <person name="Goodwin S."/>
            <person name="Spatafora J."/>
            <person name="Crous P."/>
            <person name="Grigoriev I."/>
        </authorList>
    </citation>
    <scope>NUCLEOTIDE SEQUENCE</scope>
    <source>
        <strain evidence="3">CBS 675.92</strain>
    </source>
</reference>
<keyword evidence="2" id="KW-0472">Membrane</keyword>
<evidence type="ECO:0000256" key="2">
    <source>
        <dbReference type="SAM" id="Phobius"/>
    </source>
</evidence>
<evidence type="ECO:0000256" key="1">
    <source>
        <dbReference type="SAM" id="MobiDB-lite"/>
    </source>
</evidence>
<gene>
    <name evidence="3" type="ORF">CC80DRAFT_513053</name>
</gene>
<evidence type="ECO:0000313" key="3">
    <source>
        <dbReference type="EMBL" id="KAF1961061.1"/>
    </source>
</evidence>
<feature type="compositionally biased region" description="Low complexity" evidence="1">
    <location>
        <begin position="413"/>
        <end position="426"/>
    </location>
</feature>
<dbReference type="AlphaFoldDB" id="A0A6A5U816"/>
<accession>A0A6A5U816</accession>
<feature type="transmembrane region" description="Helical" evidence="2">
    <location>
        <begin position="38"/>
        <end position="62"/>
    </location>
</feature>
<evidence type="ECO:0000313" key="4">
    <source>
        <dbReference type="Proteomes" id="UP000800035"/>
    </source>
</evidence>
<protein>
    <submittedName>
        <fullName evidence="3">Uncharacterized protein</fullName>
    </submittedName>
</protein>
<dbReference type="Proteomes" id="UP000800035">
    <property type="component" value="Unassembled WGS sequence"/>
</dbReference>
<name>A0A6A5U816_9PLEO</name>
<dbReference type="EMBL" id="ML976981">
    <property type="protein sequence ID" value="KAF1961061.1"/>
    <property type="molecule type" value="Genomic_DNA"/>
</dbReference>
<feature type="region of interest" description="Disordered" evidence="1">
    <location>
        <begin position="179"/>
        <end position="207"/>
    </location>
</feature>
<feature type="compositionally biased region" description="Polar residues" evidence="1">
    <location>
        <begin position="362"/>
        <end position="376"/>
    </location>
</feature>
<feature type="compositionally biased region" description="Low complexity" evidence="1">
    <location>
        <begin position="190"/>
        <end position="207"/>
    </location>
</feature>
<feature type="transmembrane region" description="Helical" evidence="2">
    <location>
        <begin position="83"/>
        <end position="106"/>
    </location>
</feature>
<dbReference type="OrthoDB" id="5431149at2759"/>
<organism evidence="3 4">
    <name type="scientific">Byssothecium circinans</name>
    <dbReference type="NCBI Taxonomy" id="147558"/>
    <lineage>
        <taxon>Eukaryota</taxon>
        <taxon>Fungi</taxon>
        <taxon>Dikarya</taxon>
        <taxon>Ascomycota</taxon>
        <taxon>Pezizomycotina</taxon>
        <taxon>Dothideomycetes</taxon>
        <taxon>Pleosporomycetidae</taxon>
        <taxon>Pleosporales</taxon>
        <taxon>Massarineae</taxon>
        <taxon>Massarinaceae</taxon>
        <taxon>Byssothecium</taxon>
    </lineage>
</organism>
<feature type="region of interest" description="Disordered" evidence="1">
    <location>
        <begin position="279"/>
        <end position="449"/>
    </location>
</feature>
<keyword evidence="2" id="KW-1133">Transmembrane helix</keyword>
<feature type="compositionally biased region" description="Polar residues" evidence="1">
    <location>
        <begin position="385"/>
        <end position="395"/>
    </location>
</feature>
<proteinExistence type="predicted"/>